<dbReference type="AlphaFoldDB" id="A0A9D2EE21"/>
<organism evidence="1 2">
    <name type="scientific">Candidatus Ruania gallistercoris</name>
    <dbReference type="NCBI Taxonomy" id="2838746"/>
    <lineage>
        <taxon>Bacteria</taxon>
        <taxon>Bacillati</taxon>
        <taxon>Actinomycetota</taxon>
        <taxon>Actinomycetes</taxon>
        <taxon>Micrococcales</taxon>
        <taxon>Ruaniaceae</taxon>
        <taxon>Ruania</taxon>
    </lineage>
</organism>
<evidence type="ECO:0000313" key="1">
    <source>
        <dbReference type="EMBL" id="HIZ35567.1"/>
    </source>
</evidence>
<sequence length="218" mass="25127">MSHRPPLPSPPDIGPLPPEEFRRWYGGWDPFDPSTIADFLAGFDRPWWIVGGWALEMFTGVQRAHEDLDISIDAADADELRRFLTDRGWTTWSADSGWLRPFDHRFREIRPSSNIWVRADAQSPWVLDIPLTPFRNGQWVNKKAPHQSMPLAEATWVGADGLRYLNPEIVLFMKSAQTRPKDIRDAEQVLPLLDAGRRAWLRETVAQVDRDHPWAQLA</sequence>
<dbReference type="Gene3D" id="3.30.460.40">
    <property type="match status" value="1"/>
</dbReference>
<reference evidence="1" key="1">
    <citation type="journal article" date="2021" name="PeerJ">
        <title>Extensive microbial diversity within the chicken gut microbiome revealed by metagenomics and culture.</title>
        <authorList>
            <person name="Gilroy R."/>
            <person name="Ravi A."/>
            <person name="Getino M."/>
            <person name="Pursley I."/>
            <person name="Horton D.L."/>
            <person name="Alikhan N.F."/>
            <person name="Baker D."/>
            <person name="Gharbi K."/>
            <person name="Hall N."/>
            <person name="Watson M."/>
            <person name="Adriaenssens E.M."/>
            <person name="Foster-Nyarko E."/>
            <person name="Jarju S."/>
            <person name="Secka A."/>
            <person name="Antonio M."/>
            <person name="Oren A."/>
            <person name="Chaudhuri R.R."/>
            <person name="La Ragione R."/>
            <person name="Hildebrand F."/>
            <person name="Pallen M.J."/>
        </authorList>
    </citation>
    <scope>NUCLEOTIDE SEQUENCE</scope>
    <source>
        <strain evidence="1">ChiGjej4B4-7305</strain>
    </source>
</reference>
<protein>
    <recommendedName>
        <fullName evidence="3">Amino acid transporter</fullName>
    </recommendedName>
</protein>
<dbReference type="Proteomes" id="UP000824037">
    <property type="component" value="Unassembled WGS sequence"/>
</dbReference>
<evidence type="ECO:0000313" key="2">
    <source>
        <dbReference type="Proteomes" id="UP000824037"/>
    </source>
</evidence>
<dbReference type="InterPro" id="IPR019646">
    <property type="entry name" value="Aminoglyc_AdlTrfase"/>
</dbReference>
<dbReference type="InterPro" id="IPR043519">
    <property type="entry name" value="NT_sf"/>
</dbReference>
<gene>
    <name evidence="1" type="ORF">H9815_07295</name>
</gene>
<comment type="caution">
    <text evidence="1">The sequence shown here is derived from an EMBL/GenBank/DDBJ whole genome shotgun (WGS) entry which is preliminary data.</text>
</comment>
<reference evidence="1" key="2">
    <citation type="submission" date="2021-04" db="EMBL/GenBank/DDBJ databases">
        <authorList>
            <person name="Gilroy R."/>
        </authorList>
    </citation>
    <scope>NUCLEOTIDE SEQUENCE</scope>
    <source>
        <strain evidence="1">ChiGjej4B4-7305</strain>
    </source>
</reference>
<name>A0A9D2EE21_9MICO</name>
<proteinExistence type="predicted"/>
<dbReference type="Pfam" id="PF10706">
    <property type="entry name" value="Aminoglyc_resit"/>
    <property type="match status" value="1"/>
</dbReference>
<evidence type="ECO:0008006" key="3">
    <source>
        <dbReference type="Google" id="ProtNLM"/>
    </source>
</evidence>
<dbReference type="EMBL" id="DXBY01000126">
    <property type="protein sequence ID" value="HIZ35567.1"/>
    <property type="molecule type" value="Genomic_DNA"/>
</dbReference>
<dbReference type="SUPFAM" id="SSF81301">
    <property type="entry name" value="Nucleotidyltransferase"/>
    <property type="match status" value="1"/>
</dbReference>
<accession>A0A9D2EE21</accession>